<feature type="chain" id="PRO_5020425538" evidence="11">
    <location>
        <begin position="25"/>
        <end position="362"/>
    </location>
</feature>
<evidence type="ECO:0000256" key="1">
    <source>
        <dbReference type="ARBA" id="ARBA00004613"/>
    </source>
</evidence>
<dbReference type="GO" id="GO:0030600">
    <property type="term" value="F:feruloyl esterase activity"/>
    <property type="evidence" value="ECO:0007669"/>
    <property type="project" value="InterPro"/>
</dbReference>
<reference evidence="12 13" key="1">
    <citation type="submission" date="2015-09" db="EMBL/GenBank/DDBJ databases">
        <title>Sorangium comparison.</title>
        <authorList>
            <person name="Zaburannyi N."/>
            <person name="Bunk B."/>
            <person name="Overmann J."/>
            <person name="Mueller R."/>
        </authorList>
    </citation>
    <scope>NUCLEOTIDE SEQUENCE [LARGE SCALE GENOMIC DNA]</scope>
    <source>
        <strain evidence="12 13">So ceGT47</strain>
    </source>
</reference>
<evidence type="ECO:0000256" key="10">
    <source>
        <dbReference type="SAM" id="MobiDB-lite"/>
    </source>
</evidence>
<feature type="compositionally biased region" description="Low complexity" evidence="10">
    <location>
        <begin position="44"/>
        <end position="70"/>
    </location>
</feature>
<sequence length="362" mass="35456">MISGSKWSALLAVSVAAASAAACAGDDAPSPPGATSGAGGSAGSGSASSAGATSGHATSSGSGGSSASSGATGGGTGAAGGGGGSSAAGGGGSTSAAGGGGGSSVAGGAGGGGGSSATPSAGCGRAASQALNEWVEQPTKSVASVERHWWVRLPENYEPTRAYPVVFMFHGCSSATNNVPMQNVTGDDAILVRGAGVSDGICWDASSDGPDLAFFDQMLADVLANTCADTSRVFAAGYSSGAWLINMLACKRGDRLRAAGTVAGGTPGRPSGCVGQVARIFIHDVDDTSNRIESNHAERDRLLELNHCDAGSAPVPEDPAPCARYQGCDEGYPVIWCETSGKGHDRQDALAPDAFWSLFSEL</sequence>
<protein>
    <submittedName>
        <fullName evidence="12">Uncharacterized protein</fullName>
    </submittedName>
</protein>
<evidence type="ECO:0000256" key="7">
    <source>
        <dbReference type="ARBA" id="ARBA00023277"/>
    </source>
</evidence>
<dbReference type="PROSITE" id="PS51257">
    <property type="entry name" value="PROKAR_LIPOPROTEIN"/>
    <property type="match status" value="1"/>
</dbReference>
<feature type="signal peptide" evidence="11">
    <location>
        <begin position="1"/>
        <end position="24"/>
    </location>
</feature>
<evidence type="ECO:0000256" key="2">
    <source>
        <dbReference type="ARBA" id="ARBA00010278"/>
    </source>
</evidence>
<dbReference type="AlphaFoldDB" id="A0A4P2QCB8"/>
<keyword evidence="3" id="KW-0964">Secreted</keyword>
<dbReference type="PANTHER" id="PTHR38050">
    <property type="match status" value="1"/>
</dbReference>
<dbReference type="RefSeq" id="WP_165372956.1">
    <property type="nucleotide sequence ID" value="NZ_CP012670.1"/>
</dbReference>
<evidence type="ECO:0000256" key="8">
    <source>
        <dbReference type="ARBA" id="ARBA00023326"/>
    </source>
</evidence>
<organism evidence="12 13">
    <name type="scientific">Sorangium cellulosum</name>
    <name type="common">Polyangium cellulosum</name>
    <dbReference type="NCBI Taxonomy" id="56"/>
    <lineage>
        <taxon>Bacteria</taxon>
        <taxon>Pseudomonadati</taxon>
        <taxon>Myxococcota</taxon>
        <taxon>Polyangia</taxon>
        <taxon>Polyangiales</taxon>
        <taxon>Polyangiaceae</taxon>
        <taxon>Sorangium</taxon>
    </lineage>
</organism>
<dbReference type="PANTHER" id="PTHR38050:SF1">
    <property type="entry name" value="FERULOYL ESTERASE C"/>
    <property type="match status" value="1"/>
</dbReference>
<evidence type="ECO:0000256" key="3">
    <source>
        <dbReference type="ARBA" id="ARBA00022525"/>
    </source>
</evidence>
<accession>A0A4P2QCB8</accession>
<evidence type="ECO:0000313" key="13">
    <source>
        <dbReference type="Proteomes" id="UP000295781"/>
    </source>
</evidence>
<evidence type="ECO:0000256" key="9">
    <source>
        <dbReference type="ARBA" id="ARBA00025250"/>
    </source>
</evidence>
<dbReference type="InterPro" id="IPR029058">
    <property type="entry name" value="AB_hydrolase_fold"/>
</dbReference>
<dbReference type="Proteomes" id="UP000295781">
    <property type="component" value="Chromosome"/>
</dbReference>
<evidence type="ECO:0000313" key="12">
    <source>
        <dbReference type="EMBL" id="AUX27021.1"/>
    </source>
</evidence>
<comment type="similarity">
    <text evidence="2">Belongs to the faeC family.</text>
</comment>
<dbReference type="SUPFAM" id="SSF53474">
    <property type="entry name" value="alpha/beta-Hydrolases"/>
    <property type="match status" value="1"/>
</dbReference>
<comment type="function">
    <text evidence="9">Involved in degradation of plant cell walls. Hydrolyzes the feruloyl-arabinose ester bond in arabinoxylans, and the feruloyl-galactose ester bond in pectin. Active against paranitrophenyl-acetate, methyl ferulate and wheat arabinoxylan.</text>
</comment>
<name>A0A4P2QCB8_SORCE</name>
<gene>
    <name evidence="12" type="ORF">SOCEGT47_075940</name>
</gene>
<dbReference type="EMBL" id="CP012670">
    <property type="protein sequence ID" value="AUX27021.1"/>
    <property type="molecule type" value="Genomic_DNA"/>
</dbReference>
<evidence type="ECO:0000256" key="5">
    <source>
        <dbReference type="ARBA" id="ARBA00022729"/>
    </source>
</evidence>
<keyword evidence="5 11" id="KW-0732">Signal</keyword>
<keyword evidence="7" id="KW-0119">Carbohydrate metabolism</keyword>
<dbReference type="Gene3D" id="3.40.50.1820">
    <property type="entry name" value="alpha/beta hydrolase"/>
    <property type="match status" value="1"/>
</dbReference>
<evidence type="ECO:0000256" key="6">
    <source>
        <dbReference type="ARBA" id="ARBA00022801"/>
    </source>
</evidence>
<feature type="region of interest" description="Disordered" evidence="10">
    <location>
        <begin position="21"/>
        <end position="100"/>
    </location>
</feature>
<feature type="compositionally biased region" description="Gly residues" evidence="10">
    <location>
        <begin position="71"/>
        <end position="100"/>
    </location>
</feature>
<evidence type="ECO:0000256" key="11">
    <source>
        <dbReference type="SAM" id="SignalP"/>
    </source>
</evidence>
<evidence type="ECO:0000256" key="4">
    <source>
        <dbReference type="ARBA" id="ARBA00022651"/>
    </source>
</evidence>
<dbReference type="GO" id="GO:0045493">
    <property type="term" value="P:xylan catabolic process"/>
    <property type="evidence" value="ECO:0007669"/>
    <property type="project" value="UniProtKB-KW"/>
</dbReference>
<keyword evidence="6" id="KW-0378">Hydrolase</keyword>
<keyword evidence="4" id="KW-0858">Xylan degradation</keyword>
<dbReference type="GO" id="GO:0005576">
    <property type="term" value="C:extracellular region"/>
    <property type="evidence" value="ECO:0007669"/>
    <property type="project" value="UniProtKB-SubCell"/>
</dbReference>
<proteinExistence type="inferred from homology"/>
<dbReference type="InterPro" id="IPR043595">
    <property type="entry name" value="FaeB/C/D"/>
</dbReference>
<comment type="subcellular location">
    <subcellularLocation>
        <location evidence="1">Secreted</location>
    </subcellularLocation>
</comment>
<keyword evidence="8" id="KW-0624">Polysaccharide degradation</keyword>